<evidence type="ECO:0000313" key="4">
    <source>
        <dbReference type="EMBL" id="CAI9114729.1"/>
    </source>
</evidence>
<name>A0AAV1E3E5_OLDCO</name>
<feature type="domain" description="Cystatin" evidence="3">
    <location>
        <begin position="48"/>
        <end position="99"/>
    </location>
</feature>
<evidence type="ECO:0000313" key="5">
    <source>
        <dbReference type="Proteomes" id="UP001161247"/>
    </source>
</evidence>
<proteinExistence type="predicted"/>
<dbReference type="Gene3D" id="3.10.450.10">
    <property type="match status" value="1"/>
</dbReference>
<reference evidence="4" key="1">
    <citation type="submission" date="2023-03" db="EMBL/GenBank/DDBJ databases">
        <authorList>
            <person name="Julca I."/>
        </authorList>
    </citation>
    <scope>NUCLEOTIDE SEQUENCE</scope>
</reference>
<dbReference type="CDD" id="cd00042">
    <property type="entry name" value="CY"/>
    <property type="match status" value="1"/>
</dbReference>
<dbReference type="Proteomes" id="UP001161247">
    <property type="component" value="Chromosome 8"/>
</dbReference>
<evidence type="ECO:0000256" key="1">
    <source>
        <dbReference type="ARBA" id="ARBA00022690"/>
    </source>
</evidence>
<keyword evidence="1" id="KW-0646">Protease inhibitor</keyword>
<organism evidence="4 5">
    <name type="scientific">Oldenlandia corymbosa var. corymbosa</name>
    <dbReference type="NCBI Taxonomy" id="529605"/>
    <lineage>
        <taxon>Eukaryota</taxon>
        <taxon>Viridiplantae</taxon>
        <taxon>Streptophyta</taxon>
        <taxon>Embryophyta</taxon>
        <taxon>Tracheophyta</taxon>
        <taxon>Spermatophyta</taxon>
        <taxon>Magnoliopsida</taxon>
        <taxon>eudicotyledons</taxon>
        <taxon>Gunneridae</taxon>
        <taxon>Pentapetalae</taxon>
        <taxon>asterids</taxon>
        <taxon>lamiids</taxon>
        <taxon>Gentianales</taxon>
        <taxon>Rubiaceae</taxon>
        <taxon>Rubioideae</taxon>
        <taxon>Spermacoceae</taxon>
        <taxon>Hedyotis-Oldenlandia complex</taxon>
        <taxon>Oldenlandia</taxon>
    </lineage>
</organism>
<protein>
    <submittedName>
        <fullName evidence="4">OLC1v1015517C1</fullName>
    </submittedName>
</protein>
<dbReference type="GO" id="GO:0004869">
    <property type="term" value="F:cysteine-type endopeptidase inhibitor activity"/>
    <property type="evidence" value="ECO:0007669"/>
    <property type="project" value="UniProtKB-KW"/>
</dbReference>
<dbReference type="InterPro" id="IPR046350">
    <property type="entry name" value="Cystatin_sf"/>
</dbReference>
<keyword evidence="2" id="KW-0789">Thiol protease inhibitor</keyword>
<dbReference type="Pfam" id="PF00031">
    <property type="entry name" value="Cystatin"/>
    <property type="match status" value="1"/>
</dbReference>
<dbReference type="EMBL" id="OX459125">
    <property type="protein sequence ID" value="CAI9114729.1"/>
    <property type="molecule type" value="Genomic_DNA"/>
</dbReference>
<dbReference type="InterPro" id="IPR000010">
    <property type="entry name" value="Cystatin_dom"/>
</dbReference>
<dbReference type="SUPFAM" id="SSF54403">
    <property type="entry name" value="Cystatin/monellin"/>
    <property type="match status" value="1"/>
</dbReference>
<accession>A0AAV1E3E5</accession>
<evidence type="ECO:0000259" key="3">
    <source>
        <dbReference type="Pfam" id="PF00031"/>
    </source>
</evidence>
<dbReference type="AlphaFoldDB" id="A0AAV1E3E5"/>
<sequence>MPAPSIWSRGYIQYSYLRKCKDLRPHVQVEVKINSNVVHGECFGVPFAVSNDDEQALAFAQFAVTTHNETQGPKIRFERIVRATRMKVVAGYDYYLQFQGIDENGDVNVYYAEVSDHPFGTGKHLRRWQPVDDSFSYPFHLIRGSELRGDFDSYVEKYREWFGDFDSNVEKLRMFLPTLSLKYEDGKSHTTFDHTAASVDVVPVYNMIHCGTVSFYASSAVKMYKQKVGKDIFLDKVLHASKECDGGKAFYNLLLKVMNEKDECSFLHAIVEVLELKNEKLVKWHVIDEIFSSPLGKEQIAVGA</sequence>
<gene>
    <name evidence="4" type="ORF">OLC1_LOCUS21391</name>
</gene>
<keyword evidence="5" id="KW-1185">Reference proteome</keyword>
<evidence type="ECO:0000256" key="2">
    <source>
        <dbReference type="ARBA" id="ARBA00022704"/>
    </source>
</evidence>